<evidence type="ECO:0000313" key="2">
    <source>
        <dbReference type="EMBL" id="TCN59553.1"/>
    </source>
</evidence>
<dbReference type="EMBL" id="SLWA01000002">
    <property type="protein sequence ID" value="TCN59553.1"/>
    <property type="molecule type" value="Genomic_DNA"/>
</dbReference>
<accession>A0ABY2B119</accession>
<proteinExistence type="predicted"/>
<protein>
    <submittedName>
        <fullName evidence="2">Uncharacterized protein</fullName>
    </submittedName>
</protein>
<dbReference type="PROSITE" id="PS51257">
    <property type="entry name" value="PROKAR_LIPOPROTEIN"/>
    <property type="match status" value="1"/>
</dbReference>
<reference evidence="2 3" key="1">
    <citation type="journal article" date="2015" name="Stand. Genomic Sci.">
        <title>Genomic Encyclopedia of Bacterial and Archaeal Type Strains, Phase III: the genomes of soil and plant-associated and newly described type strains.</title>
        <authorList>
            <person name="Whitman W.B."/>
            <person name="Woyke T."/>
            <person name="Klenk H.P."/>
            <person name="Zhou Y."/>
            <person name="Lilburn T.G."/>
            <person name="Beck B.J."/>
            <person name="De Vos P."/>
            <person name="Vandamme P."/>
            <person name="Eisen J.A."/>
            <person name="Garrity G."/>
            <person name="Hugenholtz P."/>
            <person name="Kyrpides N.C."/>
        </authorList>
    </citation>
    <scope>NUCLEOTIDE SEQUENCE [LARGE SCALE GENOMIC DNA]</scope>
    <source>
        <strain evidence="2 3">P5626</strain>
    </source>
</reference>
<sequence length="335" mass="38613">MNTKYFIISSFLLMSLLSGCTANKNTVNGNSTVLTGGDLLFQTGFEGTSKMVPRTRNEAGVESHHYETDDIVGVDNTLADHNDFVKDLDENPKAGEFFVEYTGGDSTKRYVKIIPEIGNPKNHVLQFWLNDWWLATENQKKARIQADIYNIKSGFKEFHQSVRVFLNDDFKALEKYPSPITWLTISEFWNNEWWVTTEKYGFRVTLGIGKPTAAESKLHFILNAEDAGQKEVWNDNDHSAVEVPIGKWFTMNYYYKEGNDKTGRFYMTITPEGEKEQVVFDVTGFTHNTYDPAPNGVTGYSPLKLYTSKELVQFMKDQNKTLQIFWDDFKLWRNK</sequence>
<organism evidence="2 3">
    <name type="scientific">Flavobacterium circumlabens</name>
    <dbReference type="NCBI Taxonomy" id="2133765"/>
    <lineage>
        <taxon>Bacteria</taxon>
        <taxon>Pseudomonadati</taxon>
        <taxon>Bacteroidota</taxon>
        <taxon>Flavobacteriia</taxon>
        <taxon>Flavobacteriales</taxon>
        <taxon>Flavobacteriaceae</taxon>
        <taxon>Flavobacterium</taxon>
    </lineage>
</organism>
<dbReference type="Proteomes" id="UP000295270">
    <property type="component" value="Unassembled WGS sequence"/>
</dbReference>
<evidence type="ECO:0000313" key="3">
    <source>
        <dbReference type="Proteomes" id="UP000295270"/>
    </source>
</evidence>
<evidence type="ECO:0000256" key="1">
    <source>
        <dbReference type="SAM" id="SignalP"/>
    </source>
</evidence>
<keyword evidence="1" id="KW-0732">Signal</keyword>
<feature type="chain" id="PRO_5045895968" evidence="1">
    <location>
        <begin position="25"/>
        <end position="335"/>
    </location>
</feature>
<comment type="caution">
    <text evidence="2">The sequence shown here is derived from an EMBL/GenBank/DDBJ whole genome shotgun (WGS) entry which is preliminary data.</text>
</comment>
<dbReference type="RefSeq" id="WP_132033426.1">
    <property type="nucleotide sequence ID" value="NZ_QWDN01000002.1"/>
</dbReference>
<name>A0ABY2B119_9FLAO</name>
<feature type="signal peptide" evidence="1">
    <location>
        <begin position="1"/>
        <end position="24"/>
    </location>
</feature>
<keyword evidence="3" id="KW-1185">Reference proteome</keyword>
<gene>
    <name evidence="2" type="ORF">EV142_102171</name>
</gene>